<dbReference type="EMBL" id="BDQF01000012">
    <property type="protein sequence ID" value="GAW81752.1"/>
    <property type="molecule type" value="Genomic_DNA"/>
</dbReference>
<accession>A0A1Y1JLQ5</accession>
<comment type="subcellular location">
    <subcellularLocation>
        <location evidence="1">Nucleus</location>
    </subcellularLocation>
</comment>
<dbReference type="GO" id="GO:0001682">
    <property type="term" value="P:tRNA 5'-leader removal"/>
    <property type="evidence" value="ECO:0007669"/>
    <property type="project" value="InterPro"/>
</dbReference>
<dbReference type="RefSeq" id="XP_028544341.1">
    <property type="nucleotide sequence ID" value="XM_028688540.1"/>
</dbReference>
<dbReference type="GeneID" id="39748481"/>
<name>A0A1Y1JLQ5_PLAGO</name>
<dbReference type="PANTHER" id="PTHR13348">
    <property type="entry name" value="RIBONUCLEASE P SUBUNIT P29"/>
    <property type="match status" value="1"/>
</dbReference>
<organism evidence="4 5">
    <name type="scientific">Plasmodium gonderi</name>
    <dbReference type="NCBI Taxonomy" id="77519"/>
    <lineage>
        <taxon>Eukaryota</taxon>
        <taxon>Sar</taxon>
        <taxon>Alveolata</taxon>
        <taxon>Apicomplexa</taxon>
        <taxon>Aconoidasida</taxon>
        <taxon>Haemosporida</taxon>
        <taxon>Plasmodiidae</taxon>
        <taxon>Plasmodium</taxon>
        <taxon>Plasmodium (Plasmodium)</taxon>
    </lineage>
</organism>
<evidence type="ECO:0000256" key="3">
    <source>
        <dbReference type="SAM" id="MobiDB-lite"/>
    </source>
</evidence>
<dbReference type="GO" id="GO:0033204">
    <property type="term" value="F:ribonuclease P RNA binding"/>
    <property type="evidence" value="ECO:0007669"/>
    <property type="project" value="InterPro"/>
</dbReference>
<dbReference type="SUPFAM" id="SSF101744">
    <property type="entry name" value="Rof/RNase P subunit-like"/>
    <property type="match status" value="1"/>
</dbReference>
<dbReference type="OMA" id="ERFYYLH"/>
<protein>
    <submittedName>
        <fullName evidence="4">Ribonuclease P protein subunit p29</fullName>
    </submittedName>
</protein>
<evidence type="ECO:0000313" key="5">
    <source>
        <dbReference type="Proteomes" id="UP000195521"/>
    </source>
</evidence>
<proteinExistence type="inferred from homology"/>
<feature type="compositionally biased region" description="Low complexity" evidence="3">
    <location>
        <begin position="85"/>
        <end position="105"/>
    </location>
</feature>
<dbReference type="GO" id="GO:0030677">
    <property type="term" value="C:ribonuclease P complex"/>
    <property type="evidence" value="ECO:0007669"/>
    <property type="project" value="InterPro"/>
</dbReference>
<keyword evidence="5" id="KW-1185">Reference proteome</keyword>
<dbReference type="InterPro" id="IPR016848">
    <property type="entry name" value="RNase_P/MRP_Rpp29-subunit"/>
</dbReference>
<evidence type="ECO:0000256" key="1">
    <source>
        <dbReference type="ARBA" id="ARBA00004123"/>
    </source>
</evidence>
<sequence>MEQDTLNEITKKRKTNESTNVSYYTHGNNFNRKYSNGINKNHSWQFNQQSYRPNKNDYFLPSSNFPNLTYINKNSYVAQTASYGNNKRNLNDNSNSNSNRNCNNRGPQYLTHPFINKIPEDHCRLDCIISEKKNNVNIPTKIFIKESLKNTYAYVTDKKKNTKHQYNKVGLSSNEYTDYNVTTGNCTSYEHAKKLNSMWNIYVNELLDLTKTEELPIDTINDMELNGAEIEIHKSRCSPYVGIKGIIILETQNAFKIVTPKNRVLILLKNKTVFIVNIKDKQYYLHGVQLLRDPALKATKKYKMLQNRAI</sequence>
<dbReference type="GO" id="GO:0000172">
    <property type="term" value="C:ribonuclease MRP complex"/>
    <property type="evidence" value="ECO:0007669"/>
    <property type="project" value="InterPro"/>
</dbReference>
<dbReference type="AlphaFoldDB" id="A0A1Y1JLQ5"/>
<dbReference type="InterPro" id="IPR023534">
    <property type="entry name" value="Rof/RNase_P-like"/>
</dbReference>
<dbReference type="PANTHER" id="PTHR13348:SF0">
    <property type="entry name" value="RIBONUCLEASE P PROTEIN SUBUNIT P29"/>
    <property type="match status" value="1"/>
</dbReference>
<dbReference type="Pfam" id="PF01868">
    <property type="entry name" value="RNase_P-MRP_p29"/>
    <property type="match status" value="1"/>
</dbReference>
<comment type="caution">
    <text evidence="4">The sequence shown here is derived from an EMBL/GenBank/DDBJ whole genome shotgun (WGS) entry which is preliminary data.</text>
</comment>
<dbReference type="Gene3D" id="2.30.30.210">
    <property type="entry name" value="Ribonuclease P/MRP, subunit p29"/>
    <property type="match status" value="1"/>
</dbReference>
<feature type="region of interest" description="Disordered" evidence="3">
    <location>
        <begin position="84"/>
        <end position="105"/>
    </location>
</feature>
<dbReference type="InterPro" id="IPR002730">
    <property type="entry name" value="Rpp29/RNP1"/>
</dbReference>
<gene>
    <name evidence="4" type="ORF">PGO_112020</name>
</gene>
<dbReference type="GO" id="GO:0005634">
    <property type="term" value="C:nucleus"/>
    <property type="evidence" value="ECO:0007669"/>
    <property type="project" value="UniProtKB-SubCell"/>
</dbReference>
<dbReference type="InterPro" id="IPR036980">
    <property type="entry name" value="RNase_P/MRP_Rpp29_sf"/>
</dbReference>
<comment type="similarity">
    <text evidence="2">Belongs to the eukaryotic/archaeal RNase P protein component 1 family.</text>
</comment>
<dbReference type="GO" id="GO:0006364">
    <property type="term" value="P:rRNA processing"/>
    <property type="evidence" value="ECO:0007669"/>
    <property type="project" value="TreeGrafter"/>
</dbReference>
<reference evidence="5" key="1">
    <citation type="submission" date="2017-04" db="EMBL/GenBank/DDBJ databases">
        <title>Plasmodium gonderi genome.</title>
        <authorList>
            <person name="Arisue N."/>
            <person name="Honma H."/>
            <person name="Kawai S."/>
            <person name="Tougan T."/>
            <person name="Tanabe K."/>
            <person name="Horii T."/>
        </authorList>
    </citation>
    <scope>NUCLEOTIDE SEQUENCE [LARGE SCALE GENOMIC DNA]</scope>
    <source>
        <strain evidence="5">ATCC 30045</strain>
    </source>
</reference>
<evidence type="ECO:0000256" key="2">
    <source>
        <dbReference type="ARBA" id="ARBA00006181"/>
    </source>
</evidence>
<evidence type="ECO:0000313" key="4">
    <source>
        <dbReference type="EMBL" id="GAW81752.1"/>
    </source>
</evidence>
<dbReference type="SMART" id="SM00538">
    <property type="entry name" value="POP4"/>
    <property type="match status" value="1"/>
</dbReference>
<dbReference type="OrthoDB" id="124041at2759"/>
<dbReference type="Proteomes" id="UP000195521">
    <property type="component" value="Unassembled WGS sequence"/>
</dbReference>